<sequence>MVEHTPAMQAADSTRDAWYRQPILWLGALLLAASLGGCIGLIVLGVRHADEAVPTGGQLFKVPLARPSPPAPPQDETAR</sequence>
<evidence type="ECO:0008006" key="5">
    <source>
        <dbReference type="Google" id="ProtNLM"/>
    </source>
</evidence>
<keyword evidence="2" id="KW-0472">Membrane</keyword>
<protein>
    <recommendedName>
        <fullName evidence="5">Lipoprotein</fullName>
    </recommendedName>
</protein>
<feature type="region of interest" description="Disordered" evidence="1">
    <location>
        <begin position="60"/>
        <end position="79"/>
    </location>
</feature>
<evidence type="ECO:0000313" key="4">
    <source>
        <dbReference type="Proteomes" id="UP001595886"/>
    </source>
</evidence>
<organism evidence="3 4">
    <name type="scientific">Dokdonella ginsengisoli</name>
    <dbReference type="NCBI Taxonomy" id="363846"/>
    <lineage>
        <taxon>Bacteria</taxon>
        <taxon>Pseudomonadati</taxon>
        <taxon>Pseudomonadota</taxon>
        <taxon>Gammaproteobacteria</taxon>
        <taxon>Lysobacterales</taxon>
        <taxon>Rhodanobacteraceae</taxon>
        <taxon>Dokdonella</taxon>
    </lineage>
</organism>
<evidence type="ECO:0000256" key="2">
    <source>
        <dbReference type="SAM" id="Phobius"/>
    </source>
</evidence>
<keyword evidence="2" id="KW-1133">Transmembrane helix</keyword>
<dbReference type="RefSeq" id="WP_380023012.1">
    <property type="nucleotide sequence ID" value="NZ_JBHSHD010000019.1"/>
</dbReference>
<dbReference type="Proteomes" id="UP001595886">
    <property type="component" value="Unassembled WGS sequence"/>
</dbReference>
<evidence type="ECO:0000313" key="3">
    <source>
        <dbReference type="EMBL" id="MFC4822628.1"/>
    </source>
</evidence>
<dbReference type="EMBL" id="JBHSHD010000019">
    <property type="protein sequence ID" value="MFC4822628.1"/>
    <property type="molecule type" value="Genomic_DNA"/>
</dbReference>
<comment type="caution">
    <text evidence="3">The sequence shown here is derived from an EMBL/GenBank/DDBJ whole genome shotgun (WGS) entry which is preliminary data.</text>
</comment>
<keyword evidence="4" id="KW-1185">Reference proteome</keyword>
<feature type="transmembrane region" description="Helical" evidence="2">
    <location>
        <begin position="23"/>
        <end position="46"/>
    </location>
</feature>
<reference evidence="4" key="1">
    <citation type="journal article" date="2019" name="Int. J. Syst. Evol. Microbiol.">
        <title>The Global Catalogue of Microorganisms (GCM) 10K type strain sequencing project: providing services to taxonomists for standard genome sequencing and annotation.</title>
        <authorList>
            <consortium name="The Broad Institute Genomics Platform"/>
            <consortium name="The Broad Institute Genome Sequencing Center for Infectious Disease"/>
            <person name="Wu L."/>
            <person name="Ma J."/>
        </authorList>
    </citation>
    <scope>NUCLEOTIDE SEQUENCE [LARGE SCALE GENOMIC DNA]</scope>
    <source>
        <strain evidence="4">CCUG 30340</strain>
    </source>
</reference>
<name>A0ABV9R104_9GAMM</name>
<accession>A0ABV9R104</accession>
<keyword evidence="2" id="KW-0812">Transmembrane</keyword>
<proteinExistence type="predicted"/>
<gene>
    <name evidence="3" type="ORF">ACFO6Q_20080</name>
</gene>
<evidence type="ECO:0000256" key="1">
    <source>
        <dbReference type="SAM" id="MobiDB-lite"/>
    </source>
</evidence>